<evidence type="ECO:0000313" key="3">
    <source>
        <dbReference type="Proteomes" id="UP000006546"/>
    </source>
</evidence>
<dbReference type="KEGG" id="tbe:Trebr_1567"/>
<reference evidence="3" key="1">
    <citation type="submission" date="2011-04" db="EMBL/GenBank/DDBJ databases">
        <title>The complete genome of Treponema brennaborense DSM 12168.</title>
        <authorList>
            <person name="Lucas S."/>
            <person name="Han J."/>
            <person name="Lapidus A."/>
            <person name="Bruce D."/>
            <person name="Goodwin L."/>
            <person name="Pitluck S."/>
            <person name="Peters L."/>
            <person name="Kyrpides N."/>
            <person name="Mavromatis K."/>
            <person name="Ivanova N."/>
            <person name="Mikhailova N."/>
            <person name="Pagani I."/>
            <person name="Teshima H."/>
            <person name="Detter J.C."/>
            <person name="Tapia R."/>
            <person name="Han C."/>
            <person name="Land M."/>
            <person name="Hauser L."/>
            <person name="Markowitz V."/>
            <person name="Cheng J.-F."/>
            <person name="Hugenholtz P."/>
            <person name="Woyke T."/>
            <person name="Wu D."/>
            <person name="Gronow S."/>
            <person name="Wellnitz S."/>
            <person name="Brambilla E."/>
            <person name="Klenk H.-P."/>
            <person name="Eisen J.A."/>
        </authorList>
    </citation>
    <scope>NUCLEOTIDE SEQUENCE [LARGE SCALE GENOMIC DNA]</scope>
    <source>
        <strain evidence="3">DSM 12168 / CIP 105900 / DD5/3</strain>
    </source>
</reference>
<accession>F4LPC8</accession>
<sequence length="622" mass="64044">MKKFFLISFIAVFTVFSCKSTSQLPVPAESENTALENTAGEAEPQRDSTAAPEAPPPAPSSPAQSDAYAEAVPAVEAPLEPETVPETAAAPDVPLEPTAAAQPEPAAATSESESVAQPESAAATIPEAVPEQPAESEHTALENTAGEAEPQRDSTAAPEASPPAPVSPAEADVSAEAAPAAEAPLEPETVSETAAAPDVPVEPTAAAQPESTAATVREAVPETAAAPDVPVEQAAAAQPEPAAAPSESESVAQPESAAATIPEAVPEQPAESEHTALENTAGEAESQRDSTAAPEAPPLVPTIPVPSRSVELGLRQYLDVQYPGSGWIYLGELEPDGTDKKVPLLTYFGRQLNHTDTVFSLRSGKSGESILHFYKPDVLTDAYIDDYLAVTVTDQPAADASRIKAPAYADIVPPDQYSIPVPVPAENAGTESSGASGGSSSANGTDSRRTDSVPAGTSLPQSTGSGSSDSGSDSTFSTVIVQPDRNSAGQSDSSPATAADVAVSAGTAENTEALSAVSPSATESDESAASGDLLEQAQVAYDAGECEKAALLLDTFFAAAGTDIDRALFLQGQVYEAQSDIKNIRKSIAAYTQLVQTYPQSSLWQQAKNRVTYLNRFYFSIR</sequence>
<organism evidence="2 3">
    <name type="scientific">Treponema brennaborense (strain DSM 12168 / CIP 105900 / DD5/3)</name>
    <dbReference type="NCBI Taxonomy" id="906968"/>
    <lineage>
        <taxon>Bacteria</taxon>
        <taxon>Pseudomonadati</taxon>
        <taxon>Spirochaetota</taxon>
        <taxon>Spirochaetia</taxon>
        <taxon>Spirochaetales</taxon>
        <taxon>Treponemataceae</taxon>
        <taxon>Treponema</taxon>
    </lineage>
</organism>
<feature type="compositionally biased region" description="Polar residues" evidence="1">
    <location>
        <begin position="21"/>
        <end position="36"/>
    </location>
</feature>
<name>F4LPC8_TREBD</name>
<evidence type="ECO:0000256" key="1">
    <source>
        <dbReference type="SAM" id="MobiDB-lite"/>
    </source>
</evidence>
<dbReference type="Gene3D" id="1.25.40.10">
    <property type="entry name" value="Tetratricopeptide repeat domain"/>
    <property type="match status" value="1"/>
</dbReference>
<feature type="compositionally biased region" description="Low complexity" evidence="1">
    <location>
        <begin position="224"/>
        <end position="259"/>
    </location>
</feature>
<feature type="compositionally biased region" description="Low complexity" evidence="1">
    <location>
        <begin position="61"/>
        <end position="117"/>
    </location>
</feature>
<feature type="compositionally biased region" description="Pro residues" evidence="1">
    <location>
        <begin position="295"/>
        <end position="304"/>
    </location>
</feature>
<feature type="compositionally biased region" description="Low complexity" evidence="1">
    <location>
        <begin position="425"/>
        <end position="445"/>
    </location>
</feature>
<dbReference type="Proteomes" id="UP000006546">
    <property type="component" value="Chromosome"/>
</dbReference>
<feature type="compositionally biased region" description="Low complexity" evidence="1">
    <location>
        <begin position="167"/>
        <end position="188"/>
    </location>
</feature>
<dbReference type="EMBL" id="CP002696">
    <property type="protein sequence ID" value="AEE16990.1"/>
    <property type="molecule type" value="Genomic_DNA"/>
</dbReference>
<dbReference type="PROSITE" id="PS51257">
    <property type="entry name" value="PROKAR_LIPOPROTEIN"/>
    <property type="match status" value="1"/>
</dbReference>
<dbReference type="RefSeq" id="WP_013758695.1">
    <property type="nucleotide sequence ID" value="NC_015500.1"/>
</dbReference>
<keyword evidence="3" id="KW-1185">Reference proteome</keyword>
<evidence type="ECO:0008006" key="4">
    <source>
        <dbReference type="Google" id="ProtNLM"/>
    </source>
</evidence>
<feature type="compositionally biased region" description="Low complexity" evidence="1">
    <location>
        <begin position="456"/>
        <end position="478"/>
    </location>
</feature>
<feature type="compositionally biased region" description="Polar residues" evidence="1">
    <location>
        <begin position="484"/>
        <end position="496"/>
    </location>
</feature>
<evidence type="ECO:0000313" key="2">
    <source>
        <dbReference type="EMBL" id="AEE16990.1"/>
    </source>
</evidence>
<feature type="region of interest" description="Disordered" evidence="1">
    <location>
        <begin position="21"/>
        <end position="304"/>
    </location>
</feature>
<dbReference type="AlphaFoldDB" id="F4LPC8"/>
<proteinExistence type="predicted"/>
<dbReference type="InterPro" id="IPR011990">
    <property type="entry name" value="TPR-like_helical_dom_sf"/>
</dbReference>
<gene>
    <name evidence="2" type="ordered locus">Trebr_1567</name>
</gene>
<dbReference type="STRING" id="906968.Trebr_1567"/>
<dbReference type="eggNOG" id="COG4105">
    <property type="taxonomic scope" value="Bacteria"/>
</dbReference>
<protein>
    <recommendedName>
        <fullName evidence="4">Outer membrane lipoprotein BamD-like domain-containing protein</fullName>
    </recommendedName>
</protein>
<dbReference type="HOGENOM" id="CLU_439357_0_0_12"/>
<dbReference type="OrthoDB" id="360241at2"/>
<feature type="region of interest" description="Disordered" evidence="1">
    <location>
        <begin position="419"/>
        <end position="504"/>
    </location>
</feature>